<evidence type="ECO:0000313" key="1">
    <source>
        <dbReference type="EMBL" id="KAI4341886.1"/>
    </source>
</evidence>
<protein>
    <submittedName>
        <fullName evidence="1">Uncharacterized protein</fullName>
    </submittedName>
</protein>
<reference evidence="2" key="1">
    <citation type="journal article" date="2023" name="Front. Plant Sci.">
        <title>Chromosomal-level genome assembly of Melastoma candidum provides insights into trichome evolution.</title>
        <authorList>
            <person name="Zhong Y."/>
            <person name="Wu W."/>
            <person name="Sun C."/>
            <person name="Zou P."/>
            <person name="Liu Y."/>
            <person name="Dai S."/>
            <person name="Zhou R."/>
        </authorList>
    </citation>
    <scope>NUCLEOTIDE SEQUENCE [LARGE SCALE GENOMIC DNA]</scope>
</reference>
<proteinExistence type="predicted"/>
<evidence type="ECO:0000313" key="2">
    <source>
        <dbReference type="Proteomes" id="UP001057402"/>
    </source>
</evidence>
<dbReference type="EMBL" id="CM042886">
    <property type="protein sequence ID" value="KAI4341886.1"/>
    <property type="molecule type" value="Genomic_DNA"/>
</dbReference>
<sequence>MTAGRRLLSSPDPSTSSSSSLESFSFSAVQPFENPVRGAGSSVGCLCHNASTKPSANDECLGCLTKGEGESSSLGCLSPEIPYVRPWYFPPEEAVLFC</sequence>
<organism evidence="1 2">
    <name type="scientific">Melastoma candidum</name>
    <dbReference type="NCBI Taxonomy" id="119954"/>
    <lineage>
        <taxon>Eukaryota</taxon>
        <taxon>Viridiplantae</taxon>
        <taxon>Streptophyta</taxon>
        <taxon>Embryophyta</taxon>
        <taxon>Tracheophyta</taxon>
        <taxon>Spermatophyta</taxon>
        <taxon>Magnoliopsida</taxon>
        <taxon>eudicotyledons</taxon>
        <taxon>Gunneridae</taxon>
        <taxon>Pentapetalae</taxon>
        <taxon>rosids</taxon>
        <taxon>malvids</taxon>
        <taxon>Myrtales</taxon>
        <taxon>Melastomataceae</taxon>
        <taxon>Melastomatoideae</taxon>
        <taxon>Melastomateae</taxon>
        <taxon>Melastoma</taxon>
    </lineage>
</organism>
<keyword evidence="2" id="KW-1185">Reference proteome</keyword>
<name>A0ACB9P0J0_9MYRT</name>
<accession>A0ACB9P0J0</accession>
<gene>
    <name evidence="1" type="ORF">MLD38_026558</name>
</gene>
<comment type="caution">
    <text evidence="1">The sequence shown here is derived from an EMBL/GenBank/DDBJ whole genome shotgun (WGS) entry which is preliminary data.</text>
</comment>
<dbReference type="Proteomes" id="UP001057402">
    <property type="component" value="Chromosome 7"/>
</dbReference>